<protein>
    <submittedName>
        <fullName evidence="2">Uncharacterized protein</fullName>
    </submittedName>
</protein>
<dbReference type="AlphaFoldDB" id="A0AAD8ZIU7"/>
<evidence type="ECO:0000256" key="1">
    <source>
        <dbReference type="SAM" id="MobiDB-lite"/>
    </source>
</evidence>
<evidence type="ECO:0000313" key="3">
    <source>
        <dbReference type="Proteomes" id="UP001239994"/>
    </source>
</evidence>
<name>A0AAD8ZIU7_9TELE</name>
<feature type="compositionally biased region" description="Basic and acidic residues" evidence="1">
    <location>
        <begin position="1"/>
        <end position="10"/>
    </location>
</feature>
<keyword evidence="3" id="KW-1185">Reference proteome</keyword>
<dbReference type="EMBL" id="JAROKS010000011">
    <property type="protein sequence ID" value="KAK1799705.1"/>
    <property type="molecule type" value="Genomic_DNA"/>
</dbReference>
<evidence type="ECO:0000313" key="2">
    <source>
        <dbReference type="EMBL" id="KAK1799705.1"/>
    </source>
</evidence>
<organism evidence="2 3">
    <name type="scientific">Electrophorus voltai</name>
    <dbReference type="NCBI Taxonomy" id="2609070"/>
    <lineage>
        <taxon>Eukaryota</taxon>
        <taxon>Metazoa</taxon>
        <taxon>Chordata</taxon>
        <taxon>Craniata</taxon>
        <taxon>Vertebrata</taxon>
        <taxon>Euteleostomi</taxon>
        <taxon>Actinopterygii</taxon>
        <taxon>Neopterygii</taxon>
        <taxon>Teleostei</taxon>
        <taxon>Ostariophysi</taxon>
        <taxon>Gymnotiformes</taxon>
        <taxon>Gymnotoidei</taxon>
        <taxon>Gymnotidae</taxon>
        <taxon>Electrophorus</taxon>
    </lineage>
</organism>
<accession>A0AAD8ZIU7</accession>
<comment type="caution">
    <text evidence="2">The sequence shown here is derived from an EMBL/GenBank/DDBJ whole genome shotgun (WGS) entry which is preliminary data.</text>
</comment>
<feature type="region of interest" description="Disordered" evidence="1">
    <location>
        <begin position="1"/>
        <end position="54"/>
    </location>
</feature>
<gene>
    <name evidence="2" type="ORF">P4O66_006247</name>
</gene>
<dbReference type="Proteomes" id="UP001239994">
    <property type="component" value="Unassembled WGS sequence"/>
</dbReference>
<dbReference type="PANTHER" id="PTHR48465">
    <property type="entry name" value="PROTEIN SSUH2 HOMOLOG"/>
    <property type="match status" value="1"/>
</dbReference>
<reference evidence="2" key="1">
    <citation type="submission" date="2023-03" db="EMBL/GenBank/DDBJ databases">
        <title>Electrophorus voltai genome.</title>
        <authorList>
            <person name="Bian C."/>
        </authorList>
    </citation>
    <scope>NUCLEOTIDE SEQUENCE</scope>
    <source>
        <strain evidence="2">CB-2022</strain>
        <tissue evidence="2">Muscle</tissue>
    </source>
</reference>
<sequence>MYNSDDELRTGLEQNEDWIEFREFDPSIPEEGPSAPPPGWLDSVEGYGDPKDDDCTDQICPLPADFVPHPEHDRNASVPNVKYAQLCTPHYRLETFTESRSSSWEHEIYNGQVVDGPQYGVAPPPWLVEVQYPTKFTDTVQKVHVPHTSSVKTPVIKYCPSPACRCTWCHSSGHKTCRKCNGNKKLLHFIELKITWKNQVYEFIPDRQLEFPMKKFEKVSGEVFFTDESILVFIHSFVHSFFLKL</sequence>
<dbReference type="InterPro" id="IPR052789">
    <property type="entry name" value="SSUH2_homolog"/>
</dbReference>
<dbReference type="PANTHER" id="PTHR48465:SF1">
    <property type="entry name" value="PROTEIN SSUH2 HOMOLOG"/>
    <property type="match status" value="1"/>
</dbReference>
<proteinExistence type="predicted"/>